<gene>
    <name evidence="1" type="ORF">SAMN07250955_11137</name>
</gene>
<dbReference type="EMBL" id="FYEH01000011">
    <property type="protein sequence ID" value="SNB73946.1"/>
    <property type="molecule type" value="Genomic_DNA"/>
</dbReference>
<organism evidence="1 2">
    <name type="scientific">Arboricoccus pini</name>
    <dbReference type="NCBI Taxonomy" id="1963835"/>
    <lineage>
        <taxon>Bacteria</taxon>
        <taxon>Pseudomonadati</taxon>
        <taxon>Pseudomonadota</taxon>
        <taxon>Alphaproteobacteria</taxon>
        <taxon>Geminicoccales</taxon>
        <taxon>Geminicoccaceae</taxon>
        <taxon>Arboricoccus</taxon>
    </lineage>
</organism>
<sequence length="60" mass="6431">MIKPASRLNSALGMAGLAKAGEDIRGIALEHHTQPCLDLGQARACHPIIEDIPAVRRAEF</sequence>
<evidence type="ECO:0000313" key="2">
    <source>
        <dbReference type="Proteomes" id="UP000197065"/>
    </source>
</evidence>
<dbReference type="AlphaFoldDB" id="A0A212RNB7"/>
<reference evidence="1 2" key="1">
    <citation type="submission" date="2017-06" db="EMBL/GenBank/DDBJ databases">
        <authorList>
            <person name="Kim H.J."/>
            <person name="Triplett B.A."/>
        </authorList>
    </citation>
    <scope>NUCLEOTIDE SEQUENCE [LARGE SCALE GENOMIC DNA]</scope>
    <source>
        <strain evidence="1 2">B29T1</strain>
    </source>
</reference>
<name>A0A212RNB7_9PROT</name>
<protein>
    <submittedName>
        <fullName evidence="1">Uncharacterized protein</fullName>
    </submittedName>
</protein>
<accession>A0A212RNB7</accession>
<dbReference type="Proteomes" id="UP000197065">
    <property type="component" value="Unassembled WGS sequence"/>
</dbReference>
<evidence type="ECO:0000313" key="1">
    <source>
        <dbReference type="EMBL" id="SNB73946.1"/>
    </source>
</evidence>
<keyword evidence="2" id="KW-1185">Reference proteome</keyword>
<proteinExistence type="predicted"/>